<comment type="caution">
    <text evidence="7">The sequence shown here is derived from an EMBL/GenBank/DDBJ whole genome shotgun (WGS) entry which is preliminary data.</text>
</comment>
<protein>
    <submittedName>
        <fullName evidence="7">APC family permease</fullName>
    </submittedName>
</protein>
<feature type="transmembrane region" description="Helical" evidence="6">
    <location>
        <begin position="261"/>
        <end position="282"/>
    </location>
</feature>
<sequence>MAAETGSTGTYKTGTGTGTPPTATKPTDVGLRREMGLIGATWASETSIIGSGWLFGAWLAAAAAGTAALLGWVIAGVAVIILALVHAELGAMYPVAGGTARFPHYAYGSVAGISFGFFSWVQALTVAPIECFAVMQYASYYWHSVYNTTTGITTGLGYAMTVILMAMFTALNFFAMRLFSKVNAGITWWKVAIPVFAIIVLFTQFKSSNFGSHGGFMPYGIKALFGAIPSAGIVFAYLGFEQADQLAGEIKNPQRNLPRAIIFAILIGTLIYVLLQVVYIGALTPSLLSHGWAATGNDPGLTSGPFAFVAGAVALGWLATLLRIDAVVSPFGTGLIYVTSTSRVGYGLARNRYFPQIFAKVDKRGIPWVSLILAFVFGLLFLLPFPSWKSLVGLVTSASVLMYAGAPLSLGAFRRQVPDADRPYRLPWAMVVSPLAFIIANLIIYWSGFEVLWKLGIVLVIGYVLIGISMAFDPKRPPLDWKSATWLPVYLIGMGIISWQGQYNGAASSDKHPLPPTSTGNLPFWWDMLVVAGFSLAIYFWAMAARLPRQEMLDLVNRQAGDDELPEAPRH</sequence>
<dbReference type="Pfam" id="PF13520">
    <property type="entry name" value="AA_permease_2"/>
    <property type="match status" value="1"/>
</dbReference>
<evidence type="ECO:0000256" key="4">
    <source>
        <dbReference type="ARBA" id="ARBA00023136"/>
    </source>
</evidence>
<reference evidence="7 8" key="1">
    <citation type="submission" date="2018-11" db="EMBL/GenBank/DDBJ databases">
        <title>Trebonia kvetii gen.nov., sp.nov., a novel acidophilic actinobacterium, and proposal of the new actinobacterial family Treboniaceae fam. nov.</title>
        <authorList>
            <person name="Rapoport D."/>
            <person name="Sagova-Mareckova M."/>
            <person name="Sedlacek I."/>
            <person name="Provaznik J."/>
            <person name="Kralova S."/>
            <person name="Pavlinic D."/>
            <person name="Benes V."/>
            <person name="Kopecky J."/>
        </authorList>
    </citation>
    <scope>NUCLEOTIDE SEQUENCE [LARGE SCALE GENOMIC DNA]</scope>
    <source>
        <strain evidence="7 8">15Tr583</strain>
    </source>
</reference>
<feature type="transmembrane region" description="Helical" evidence="6">
    <location>
        <begin position="57"/>
        <end position="85"/>
    </location>
</feature>
<evidence type="ECO:0000256" key="5">
    <source>
        <dbReference type="SAM" id="MobiDB-lite"/>
    </source>
</evidence>
<keyword evidence="4 6" id="KW-0472">Membrane</keyword>
<feature type="transmembrane region" description="Helical" evidence="6">
    <location>
        <begin position="366"/>
        <end position="385"/>
    </location>
</feature>
<dbReference type="OrthoDB" id="9762947at2"/>
<gene>
    <name evidence="7" type="ORF">EAS64_16870</name>
</gene>
<dbReference type="EMBL" id="RPFW01000003">
    <property type="protein sequence ID" value="TVZ04084.1"/>
    <property type="molecule type" value="Genomic_DNA"/>
</dbReference>
<dbReference type="Proteomes" id="UP000460272">
    <property type="component" value="Unassembled WGS sequence"/>
</dbReference>
<accession>A0A6P2BYD3</accession>
<feature type="transmembrane region" description="Helical" evidence="6">
    <location>
        <begin position="391"/>
        <end position="413"/>
    </location>
</feature>
<name>A0A6P2BYD3_9ACTN</name>
<feature type="transmembrane region" description="Helical" evidence="6">
    <location>
        <begin position="187"/>
        <end position="205"/>
    </location>
</feature>
<feature type="transmembrane region" description="Helical" evidence="6">
    <location>
        <begin position="523"/>
        <end position="542"/>
    </location>
</feature>
<evidence type="ECO:0000313" key="8">
    <source>
        <dbReference type="Proteomes" id="UP000460272"/>
    </source>
</evidence>
<dbReference type="PANTHER" id="PTHR47547">
    <property type="match status" value="1"/>
</dbReference>
<keyword evidence="2 6" id="KW-0812">Transmembrane</keyword>
<feature type="transmembrane region" description="Helical" evidence="6">
    <location>
        <begin position="105"/>
        <end position="135"/>
    </location>
</feature>
<dbReference type="GO" id="GO:0022857">
    <property type="term" value="F:transmembrane transporter activity"/>
    <property type="evidence" value="ECO:0007669"/>
    <property type="project" value="InterPro"/>
</dbReference>
<dbReference type="InterPro" id="IPR002293">
    <property type="entry name" value="AA/rel_permease1"/>
</dbReference>
<dbReference type="PANTHER" id="PTHR47547:SF1">
    <property type="entry name" value="ASPARTATE-PROTON SYMPORTER"/>
    <property type="match status" value="1"/>
</dbReference>
<evidence type="ECO:0000256" key="1">
    <source>
        <dbReference type="ARBA" id="ARBA00004141"/>
    </source>
</evidence>
<evidence type="ECO:0000256" key="6">
    <source>
        <dbReference type="SAM" id="Phobius"/>
    </source>
</evidence>
<dbReference type="Gene3D" id="1.20.1740.10">
    <property type="entry name" value="Amino acid/polyamine transporter I"/>
    <property type="match status" value="1"/>
</dbReference>
<feature type="transmembrane region" description="Helical" evidence="6">
    <location>
        <begin position="425"/>
        <end position="446"/>
    </location>
</feature>
<comment type="subcellular location">
    <subcellularLocation>
        <location evidence="1">Membrane</location>
        <topology evidence="1">Multi-pass membrane protein</topology>
    </subcellularLocation>
</comment>
<feature type="transmembrane region" description="Helical" evidence="6">
    <location>
        <begin position="302"/>
        <end position="322"/>
    </location>
</feature>
<proteinExistence type="predicted"/>
<keyword evidence="3 6" id="KW-1133">Transmembrane helix</keyword>
<organism evidence="7 8">
    <name type="scientific">Trebonia kvetii</name>
    <dbReference type="NCBI Taxonomy" id="2480626"/>
    <lineage>
        <taxon>Bacteria</taxon>
        <taxon>Bacillati</taxon>
        <taxon>Actinomycetota</taxon>
        <taxon>Actinomycetes</taxon>
        <taxon>Streptosporangiales</taxon>
        <taxon>Treboniaceae</taxon>
        <taxon>Trebonia</taxon>
    </lineage>
</organism>
<feature type="region of interest" description="Disordered" evidence="5">
    <location>
        <begin position="1"/>
        <end position="27"/>
    </location>
</feature>
<feature type="transmembrane region" description="Helical" evidence="6">
    <location>
        <begin position="217"/>
        <end position="240"/>
    </location>
</feature>
<keyword evidence="8" id="KW-1185">Reference proteome</keyword>
<feature type="transmembrane region" description="Helical" evidence="6">
    <location>
        <begin position="484"/>
        <end position="503"/>
    </location>
</feature>
<evidence type="ECO:0000313" key="7">
    <source>
        <dbReference type="EMBL" id="TVZ04084.1"/>
    </source>
</evidence>
<evidence type="ECO:0000256" key="3">
    <source>
        <dbReference type="ARBA" id="ARBA00022989"/>
    </source>
</evidence>
<feature type="transmembrane region" description="Helical" evidence="6">
    <location>
        <begin position="452"/>
        <end position="472"/>
    </location>
</feature>
<dbReference type="AlphaFoldDB" id="A0A6P2BYD3"/>
<dbReference type="GO" id="GO:0016020">
    <property type="term" value="C:membrane"/>
    <property type="evidence" value="ECO:0007669"/>
    <property type="project" value="UniProtKB-SubCell"/>
</dbReference>
<feature type="transmembrane region" description="Helical" evidence="6">
    <location>
        <begin position="155"/>
        <end position="175"/>
    </location>
</feature>
<evidence type="ECO:0000256" key="2">
    <source>
        <dbReference type="ARBA" id="ARBA00022692"/>
    </source>
</evidence>
<dbReference type="RefSeq" id="WP_145853954.1">
    <property type="nucleotide sequence ID" value="NZ_RPFW01000003.1"/>
</dbReference>
<dbReference type="InterPro" id="IPR052962">
    <property type="entry name" value="AA_Transporter_AGT"/>
</dbReference>